<protein>
    <submittedName>
        <fullName evidence="2">Uncharacterized protein</fullName>
    </submittedName>
</protein>
<evidence type="ECO:0000313" key="2">
    <source>
        <dbReference type="EMBL" id="GAH74141.1"/>
    </source>
</evidence>
<reference evidence="2" key="1">
    <citation type="journal article" date="2014" name="Front. Microbiol.">
        <title>High frequency of phylogenetically diverse reductive dehalogenase-homologous genes in deep subseafloor sedimentary metagenomes.</title>
        <authorList>
            <person name="Kawai M."/>
            <person name="Futagami T."/>
            <person name="Toyoda A."/>
            <person name="Takaki Y."/>
            <person name="Nishi S."/>
            <person name="Hori S."/>
            <person name="Arai W."/>
            <person name="Tsubouchi T."/>
            <person name="Morono Y."/>
            <person name="Uchiyama I."/>
            <person name="Ito T."/>
            <person name="Fujiyama A."/>
            <person name="Inagaki F."/>
            <person name="Takami H."/>
        </authorList>
    </citation>
    <scope>NUCLEOTIDE SEQUENCE</scope>
    <source>
        <strain evidence="2">Expedition CK06-06</strain>
    </source>
</reference>
<name>X1HVG1_9ZZZZ</name>
<sequence length="29" mass="3585">EKLRKLRANRNNDKVKKFIKTDSRRYYSG</sequence>
<accession>X1HVG1</accession>
<dbReference type="EMBL" id="BARU01028750">
    <property type="protein sequence ID" value="GAH74141.1"/>
    <property type="molecule type" value="Genomic_DNA"/>
</dbReference>
<organism evidence="2">
    <name type="scientific">marine sediment metagenome</name>
    <dbReference type="NCBI Taxonomy" id="412755"/>
    <lineage>
        <taxon>unclassified sequences</taxon>
        <taxon>metagenomes</taxon>
        <taxon>ecological metagenomes</taxon>
    </lineage>
</organism>
<evidence type="ECO:0000256" key="1">
    <source>
        <dbReference type="SAM" id="MobiDB-lite"/>
    </source>
</evidence>
<feature type="region of interest" description="Disordered" evidence="1">
    <location>
        <begin position="1"/>
        <end position="29"/>
    </location>
</feature>
<gene>
    <name evidence="2" type="ORF">S03H2_45847</name>
</gene>
<proteinExistence type="predicted"/>
<comment type="caution">
    <text evidence="2">The sequence shown here is derived from an EMBL/GenBank/DDBJ whole genome shotgun (WGS) entry which is preliminary data.</text>
</comment>
<dbReference type="AlphaFoldDB" id="X1HVG1"/>
<feature type="non-terminal residue" evidence="2">
    <location>
        <position position="1"/>
    </location>
</feature>
<feature type="compositionally biased region" description="Basic and acidic residues" evidence="1">
    <location>
        <begin position="10"/>
        <end position="29"/>
    </location>
</feature>